<name>A0A2P2QZL2_RHIMU</name>
<dbReference type="AlphaFoldDB" id="A0A2P2QZL2"/>
<evidence type="ECO:0000313" key="1">
    <source>
        <dbReference type="EMBL" id="MBX72432.1"/>
    </source>
</evidence>
<organism evidence="1">
    <name type="scientific">Rhizophora mucronata</name>
    <name type="common">Asiatic mangrove</name>
    <dbReference type="NCBI Taxonomy" id="61149"/>
    <lineage>
        <taxon>Eukaryota</taxon>
        <taxon>Viridiplantae</taxon>
        <taxon>Streptophyta</taxon>
        <taxon>Embryophyta</taxon>
        <taxon>Tracheophyta</taxon>
        <taxon>Spermatophyta</taxon>
        <taxon>Magnoliopsida</taxon>
        <taxon>eudicotyledons</taxon>
        <taxon>Gunneridae</taxon>
        <taxon>Pentapetalae</taxon>
        <taxon>rosids</taxon>
        <taxon>fabids</taxon>
        <taxon>Malpighiales</taxon>
        <taxon>Rhizophoraceae</taxon>
        <taxon>Rhizophora</taxon>
    </lineage>
</organism>
<accession>A0A2P2QZL2</accession>
<reference evidence="1" key="1">
    <citation type="submission" date="2018-02" db="EMBL/GenBank/DDBJ databases">
        <title>Rhizophora mucronata_Transcriptome.</title>
        <authorList>
            <person name="Meera S.P."/>
            <person name="Sreeshan A."/>
            <person name="Augustine A."/>
        </authorList>
    </citation>
    <scope>NUCLEOTIDE SEQUENCE</scope>
    <source>
        <tissue evidence="1">Leaf</tissue>
    </source>
</reference>
<protein>
    <submittedName>
        <fullName evidence="1">Uncharacterized protein</fullName>
    </submittedName>
</protein>
<proteinExistence type="predicted"/>
<dbReference type="EMBL" id="GGEC01091948">
    <property type="protein sequence ID" value="MBX72432.1"/>
    <property type="molecule type" value="Transcribed_RNA"/>
</dbReference>
<sequence>MRASVGSDRNCVPICGSYLGDLSRKK</sequence>